<proteinExistence type="predicted"/>
<dbReference type="InterPro" id="IPR011004">
    <property type="entry name" value="Trimer_LpxA-like_sf"/>
</dbReference>
<evidence type="ECO:0000313" key="1">
    <source>
        <dbReference type="EMBL" id="MBC3809046.1"/>
    </source>
</evidence>
<gene>
    <name evidence="1" type="ORF">H8K52_17035</name>
</gene>
<dbReference type="SUPFAM" id="SSF51161">
    <property type="entry name" value="Trimeric LpxA-like enzymes"/>
    <property type="match status" value="1"/>
</dbReference>
<dbReference type="EMBL" id="JACOFW010000024">
    <property type="protein sequence ID" value="MBC3809046.1"/>
    <property type="molecule type" value="Genomic_DNA"/>
</dbReference>
<protein>
    <recommendedName>
        <fullName evidence="3">Serine O-acetyltransferase</fullName>
    </recommendedName>
</protein>
<evidence type="ECO:0008006" key="3">
    <source>
        <dbReference type="Google" id="ProtNLM"/>
    </source>
</evidence>
<dbReference type="Gene3D" id="2.160.10.10">
    <property type="entry name" value="Hexapeptide repeat proteins"/>
    <property type="match status" value="1"/>
</dbReference>
<keyword evidence="2" id="KW-1185">Reference proteome</keyword>
<sequence length="217" mass="24831">MDLAGMERSSLVKYLVRQLEHFFPDGQHDLSFRIEKDLDQALARLEVCIDAVKIWRKGEFDYLHSSQYTIFLYFLSNTIWRSRQDKRLCTKLFYLNKALNGIDCFYEIEMPDIFFIGHSVGIVLAKADYANYLVLYQNSTVGKNHGIAPKLEEGVIMYPNTAIIGDCHVKARSVIAQGVSVINKDTMPNSYVFQSNSGALEFKPCSKNILGDIFRHV</sequence>
<dbReference type="Proteomes" id="UP000648257">
    <property type="component" value="Unassembled WGS sequence"/>
</dbReference>
<evidence type="ECO:0000313" key="2">
    <source>
        <dbReference type="Proteomes" id="UP000648257"/>
    </source>
</evidence>
<name>A0ABR6X851_9BURK</name>
<comment type="caution">
    <text evidence="1">The sequence shown here is derived from an EMBL/GenBank/DDBJ whole genome shotgun (WGS) entry which is preliminary data.</text>
</comment>
<organism evidence="1 2">
    <name type="scientific">Undibacterium seohonense</name>
    <dbReference type="NCBI Taxonomy" id="1344950"/>
    <lineage>
        <taxon>Bacteria</taxon>
        <taxon>Pseudomonadati</taxon>
        <taxon>Pseudomonadota</taxon>
        <taxon>Betaproteobacteria</taxon>
        <taxon>Burkholderiales</taxon>
        <taxon>Oxalobacteraceae</taxon>
        <taxon>Undibacterium</taxon>
    </lineage>
</organism>
<reference evidence="1 2" key="1">
    <citation type="submission" date="2020-08" db="EMBL/GenBank/DDBJ databases">
        <title>Novel species isolated from subtropical streams in China.</title>
        <authorList>
            <person name="Lu H."/>
        </authorList>
    </citation>
    <scope>NUCLEOTIDE SEQUENCE [LARGE SCALE GENOMIC DNA]</scope>
    <source>
        <strain evidence="1 2">KACC 16656</strain>
    </source>
</reference>
<accession>A0ABR6X851</accession>